<organism evidence="1 3">
    <name type="scientific">Natranaerobius trueperi</name>
    <dbReference type="NCBI Taxonomy" id="759412"/>
    <lineage>
        <taxon>Bacteria</taxon>
        <taxon>Bacillati</taxon>
        <taxon>Bacillota</taxon>
        <taxon>Clostridia</taxon>
        <taxon>Natranaerobiales</taxon>
        <taxon>Natranaerobiaceae</taxon>
        <taxon>Natranaerobius</taxon>
    </lineage>
</organism>
<keyword evidence="3" id="KW-1185">Reference proteome</keyword>
<dbReference type="EMBL" id="NIQC01000045">
    <property type="protein sequence ID" value="OWZ82743.1"/>
    <property type="molecule type" value="Genomic_DNA"/>
</dbReference>
<feature type="non-terminal residue" evidence="1">
    <location>
        <position position="1"/>
    </location>
</feature>
<dbReference type="RefSeq" id="WP_143824733.1">
    <property type="nucleotide sequence ID" value="NZ_NIQC01000045.1"/>
</dbReference>
<reference evidence="1 3" key="1">
    <citation type="submission" date="2017-06" db="EMBL/GenBank/DDBJ databases">
        <title>Draft Genome Sequence of Natranaerobius trueperi halophilic, alkalithermophilic bacteria from soda lakes.</title>
        <authorList>
            <person name="Zhao B."/>
        </authorList>
    </citation>
    <scope>NUCLEOTIDE SEQUENCE [LARGE SCALE GENOMIC DNA]</scope>
    <source>
        <strain evidence="1 3">DSM 18760</strain>
    </source>
</reference>
<protein>
    <submittedName>
        <fullName evidence="1">Uncharacterized protein</fullName>
    </submittedName>
</protein>
<accession>A0A226BVA8</accession>
<dbReference type="Proteomes" id="UP000214588">
    <property type="component" value="Unassembled WGS sequence"/>
</dbReference>
<name>A0A226BVA8_9FIRM</name>
<comment type="caution">
    <text evidence="1">The sequence shown here is derived from an EMBL/GenBank/DDBJ whole genome shotgun (WGS) entry which is preliminary data.</text>
</comment>
<dbReference type="EMBL" id="NIQC01000050">
    <property type="protein sequence ID" value="OWZ82692.1"/>
    <property type="molecule type" value="Genomic_DNA"/>
</dbReference>
<dbReference type="InterPro" id="IPR036388">
    <property type="entry name" value="WH-like_DNA-bd_sf"/>
</dbReference>
<evidence type="ECO:0000313" key="3">
    <source>
        <dbReference type="Proteomes" id="UP000214588"/>
    </source>
</evidence>
<evidence type="ECO:0000313" key="2">
    <source>
        <dbReference type="EMBL" id="OWZ82743.1"/>
    </source>
</evidence>
<dbReference type="Pfam" id="PF13412">
    <property type="entry name" value="HTH_24"/>
    <property type="match status" value="1"/>
</dbReference>
<gene>
    <name evidence="2" type="ORF">CDO51_12495</name>
    <name evidence="1" type="ORF">CDO51_12755</name>
</gene>
<dbReference type="AlphaFoldDB" id="A0A226BVA8"/>
<dbReference type="Gene3D" id="1.10.10.10">
    <property type="entry name" value="Winged helix-like DNA-binding domain superfamily/Winged helix DNA-binding domain"/>
    <property type="match status" value="1"/>
</dbReference>
<proteinExistence type="predicted"/>
<sequence>PTASQRELAKLLNISPSYVNKLLKQIGNS</sequence>
<evidence type="ECO:0000313" key="1">
    <source>
        <dbReference type="EMBL" id="OWZ82692.1"/>
    </source>
</evidence>